<dbReference type="GeneID" id="108021220"/>
<sequence>MGKPDRFYSQNSNQPLEADFTLEEQMIPRVQSIYDFGTNLDSNRAYMRYMRTLVRVQSSIHRRFHNRSSRNSQAHHSRISAGGSAKNSDKSSQELKTNSQCCDQQKEPPTDCSLNNKPVESFGQCCDKSSKKSDSSGCSKPEPVKSPCCDAPEKQRKSCVSFEQPVATEIPAFDPPFRDCPCTEPDERHLPIIGVCCGQEPFREIQKTYTAEPAKEYPPQERPRNPSARRCCSRPIIVVPSGEGIRKKAHAQPNSKVVTQDHPKTSPNSKPHSQNQSKSQSPDKSHNPPPYTEKSTVEEQKTCPICNQNYPAHSKCQCITKFESCPSVEKPHCSTKPTPCSNCPAITDISKQLYEMNRRLEGLQSQELCDIRHQVDSLNASVQSLTSKCIETKCPPKKLEKKASSTCQFCRGQCLTQLDSFHCQLMDLIGNRCLTDIVISIFLRGDNLYHVNVRDLSSGGSLGCFLVTDAAIEEAIQLGVFQEILTFSVIDVRNTIKPKSCPLGISFEFHHADRQSGGCDRKARGNCMVGKDYVARVLGLPLEQLKYVYSVPQEPTESKSRKSSKHSSNIDHGFPSCSTSNQPRLKGKSKISSKKADQEMPAIYVPIILPDDEDKNLLAIWNRPHYQE</sequence>
<keyword evidence="2" id="KW-1185">Reference proteome</keyword>
<evidence type="ECO:0000256" key="1">
    <source>
        <dbReference type="SAM" id="MobiDB-lite"/>
    </source>
</evidence>
<feature type="compositionally biased region" description="Basic and acidic residues" evidence="1">
    <location>
        <begin position="213"/>
        <end position="224"/>
    </location>
</feature>
<feature type="compositionally biased region" description="Polar residues" evidence="1">
    <location>
        <begin position="265"/>
        <end position="280"/>
    </location>
</feature>
<proteinExistence type="predicted"/>
<feature type="compositionally biased region" description="Basic residues" evidence="1">
    <location>
        <begin position="64"/>
        <end position="78"/>
    </location>
</feature>
<gene>
    <name evidence="3" type="primary">LOC108021220</name>
</gene>
<feature type="region of interest" description="Disordered" evidence="1">
    <location>
        <begin position="64"/>
        <end position="151"/>
    </location>
</feature>
<name>A0AB39ZXP7_DROSZ</name>
<feature type="region of interest" description="Disordered" evidence="1">
    <location>
        <begin position="209"/>
        <end position="228"/>
    </location>
</feature>
<feature type="region of interest" description="Disordered" evidence="1">
    <location>
        <begin position="242"/>
        <end position="296"/>
    </location>
</feature>
<evidence type="ECO:0000313" key="3">
    <source>
        <dbReference type="RefSeq" id="XP_016945309.3"/>
    </source>
</evidence>
<dbReference type="Proteomes" id="UP001652628">
    <property type="component" value="Chromosome 2L"/>
</dbReference>
<reference evidence="3" key="1">
    <citation type="submission" date="2025-08" db="UniProtKB">
        <authorList>
            <consortium name="RefSeq"/>
        </authorList>
    </citation>
    <scope>IDENTIFICATION</scope>
</reference>
<protein>
    <submittedName>
        <fullName evidence="3">Uncharacterized protein</fullName>
    </submittedName>
</protein>
<dbReference type="RefSeq" id="XP_016945309.3">
    <property type="nucleotide sequence ID" value="XM_017089820.4"/>
</dbReference>
<organism evidence="2 3">
    <name type="scientific">Drosophila suzukii</name>
    <name type="common">Spotted-wing drosophila fruit fly</name>
    <dbReference type="NCBI Taxonomy" id="28584"/>
    <lineage>
        <taxon>Eukaryota</taxon>
        <taxon>Metazoa</taxon>
        <taxon>Ecdysozoa</taxon>
        <taxon>Arthropoda</taxon>
        <taxon>Hexapoda</taxon>
        <taxon>Insecta</taxon>
        <taxon>Pterygota</taxon>
        <taxon>Neoptera</taxon>
        <taxon>Endopterygota</taxon>
        <taxon>Diptera</taxon>
        <taxon>Brachycera</taxon>
        <taxon>Muscomorpha</taxon>
        <taxon>Ephydroidea</taxon>
        <taxon>Drosophilidae</taxon>
        <taxon>Drosophila</taxon>
        <taxon>Sophophora</taxon>
    </lineage>
</organism>
<feature type="region of interest" description="Disordered" evidence="1">
    <location>
        <begin position="553"/>
        <end position="596"/>
    </location>
</feature>
<dbReference type="AlphaFoldDB" id="A0AB39ZXP7"/>
<evidence type="ECO:0000313" key="2">
    <source>
        <dbReference type="Proteomes" id="UP001652628"/>
    </source>
</evidence>
<feature type="compositionally biased region" description="Polar residues" evidence="1">
    <location>
        <begin position="94"/>
        <end position="103"/>
    </location>
</feature>
<accession>A0AB39ZXP7</accession>